<dbReference type="STRING" id="322095.HMPREF3185_01701"/>
<reference evidence="2" key="1">
    <citation type="submission" date="2016-01" db="EMBL/GenBank/DDBJ databases">
        <authorList>
            <person name="Mitreva M."/>
            <person name="Pepin K.H."/>
            <person name="Mihindukulasuriya K.A."/>
            <person name="Fulton R."/>
            <person name="Fronick C."/>
            <person name="O'Laughlin M."/>
            <person name="Miner T."/>
            <person name="Herter B."/>
            <person name="Rosa B.A."/>
            <person name="Cordes M."/>
            <person name="Tomlinson C."/>
            <person name="Wollam A."/>
            <person name="Palsikar V.B."/>
            <person name="Mardis E.R."/>
            <person name="Wilson R.K."/>
        </authorList>
    </citation>
    <scope>NUCLEOTIDE SEQUENCE [LARGE SCALE GENOMIC DNA]</scope>
    <source>
        <strain evidence="2">KA00683</strain>
    </source>
</reference>
<dbReference type="Proteomes" id="UP000070224">
    <property type="component" value="Unassembled WGS sequence"/>
</dbReference>
<dbReference type="AlphaFoldDB" id="A0A134B3E1"/>
<name>A0A134B3E1_9PORP</name>
<comment type="caution">
    <text evidence="1">The sequence shown here is derived from an EMBL/GenBank/DDBJ whole genome shotgun (WGS) entry which is preliminary data.</text>
</comment>
<dbReference type="PATRIC" id="fig|322095.3.peg.1678"/>
<protein>
    <submittedName>
        <fullName evidence="1">Uncharacterized protein</fullName>
    </submittedName>
</protein>
<accession>A0A134B3E1</accession>
<sequence length="79" mass="8894">MGTWGVSDILYVYETIAASPASIYSAIASPAQLPDMSLRRGQASSSPYRAYSSYPAERKVSFLWRKKRLHVVEFPYLCT</sequence>
<proteinExistence type="predicted"/>
<evidence type="ECO:0000313" key="2">
    <source>
        <dbReference type="Proteomes" id="UP000070224"/>
    </source>
</evidence>
<organism evidence="1 2">
    <name type="scientific">Porphyromonas somerae</name>
    <dbReference type="NCBI Taxonomy" id="322095"/>
    <lineage>
        <taxon>Bacteria</taxon>
        <taxon>Pseudomonadati</taxon>
        <taxon>Bacteroidota</taxon>
        <taxon>Bacteroidia</taxon>
        <taxon>Bacteroidales</taxon>
        <taxon>Porphyromonadaceae</taxon>
        <taxon>Porphyromonas</taxon>
    </lineage>
</organism>
<dbReference type="EMBL" id="LSDK01000122">
    <property type="protein sequence ID" value="KXB74448.1"/>
    <property type="molecule type" value="Genomic_DNA"/>
</dbReference>
<evidence type="ECO:0000313" key="1">
    <source>
        <dbReference type="EMBL" id="KXB74448.1"/>
    </source>
</evidence>
<gene>
    <name evidence="1" type="ORF">HMPREF3185_01701</name>
</gene>
<keyword evidence="2" id="KW-1185">Reference proteome</keyword>